<feature type="compositionally biased region" description="Low complexity" evidence="1">
    <location>
        <begin position="31"/>
        <end position="50"/>
    </location>
</feature>
<evidence type="ECO:0000313" key="3">
    <source>
        <dbReference type="Proteomes" id="UP000005426"/>
    </source>
</evidence>
<reference evidence="2 3" key="1">
    <citation type="journal article" date="2011" name="Genome Biol.">
        <title>Comparative genome sequence analysis underscores mycoparasitism as the ancestral life style of Trichoderma.</title>
        <authorList>
            <person name="Kubicek C.P."/>
            <person name="Herrera-Estrella A."/>
            <person name="Seidl-Seiboth V."/>
            <person name="Martinez D.A."/>
            <person name="Druzhinina I.S."/>
            <person name="Thon M."/>
            <person name="Zeilinger S."/>
            <person name="Casas-Flores S."/>
            <person name="Horwitz B.A."/>
            <person name="Mukherjee P.K."/>
            <person name="Mukherjee M."/>
            <person name="Kredics L."/>
            <person name="Alcaraz L.D."/>
            <person name="Aerts A."/>
            <person name="Antal Z."/>
            <person name="Atanasova L."/>
            <person name="Cervantes-Badillo M.G."/>
            <person name="Challacombe J."/>
            <person name="Chertkov O."/>
            <person name="McCluskey K."/>
            <person name="Coulpier F."/>
            <person name="Deshpande N."/>
            <person name="von Doehren H."/>
            <person name="Ebbole D.J."/>
            <person name="Esquivel-Naranjo E.U."/>
            <person name="Fekete E."/>
            <person name="Flipphi M."/>
            <person name="Glaser F."/>
            <person name="Gomez-Rodriguez E.Y."/>
            <person name="Gruber S."/>
            <person name="Han C."/>
            <person name="Henrissat B."/>
            <person name="Hermosa R."/>
            <person name="Hernandez-Onate M."/>
            <person name="Karaffa L."/>
            <person name="Kosti I."/>
            <person name="Le Crom S."/>
            <person name="Lindquist E."/>
            <person name="Lucas S."/>
            <person name="Luebeck M."/>
            <person name="Luebeck P.S."/>
            <person name="Margeot A."/>
            <person name="Metz B."/>
            <person name="Misra M."/>
            <person name="Nevalainen H."/>
            <person name="Omann M."/>
            <person name="Packer N."/>
            <person name="Perrone G."/>
            <person name="Uresti-Rivera E.E."/>
            <person name="Salamov A."/>
            <person name="Schmoll M."/>
            <person name="Seiboth B."/>
            <person name="Shapiro H."/>
            <person name="Sukno S."/>
            <person name="Tamayo-Ramos J.A."/>
            <person name="Tisch D."/>
            <person name="Wiest A."/>
            <person name="Wilkinson H.H."/>
            <person name="Zhang M."/>
            <person name="Coutinho P.M."/>
            <person name="Kenerley C.M."/>
            <person name="Monte E."/>
            <person name="Baker S.E."/>
            <person name="Grigoriev I.V."/>
        </authorList>
    </citation>
    <scope>NUCLEOTIDE SEQUENCE [LARGE SCALE GENOMIC DNA]</scope>
    <source>
        <strain evidence="3">ATCC 20476 / IMI 206040</strain>
    </source>
</reference>
<dbReference type="GeneID" id="25783730"/>
<dbReference type="EMBL" id="ABDG02000027">
    <property type="protein sequence ID" value="EHK40558.1"/>
    <property type="molecule type" value="Genomic_DNA"/>
</dbReference>
<sequence>METINSFFSYVSSPPPWSSHPPRPPSPPSEEPTTSLKNSSSRGSNSKTSLENNSKKVVYREFRQDSQDPGLLFRFMVYASGGTLPSEVKKVTRGAPKHQKNTANCVSSRQATQYSWVVQPQCRKKRRRSDNLENETVQAETGDIATHEVVACEEETHEEDIHGKDAHEKAFYEKSVPGKDSKKSVTFDMAANLPRKSALKVTLRDSAPAPRSWRPRFRLY</sequence>
<dbReference type="OrthoDB" id="10597369at2759"/>
<dbReference type="KEGG" id="tatv:25783730"/>
<dbReference type="Proteomes" id="UP000005426">
    <property type="component" value="Unassembled WGS sequence"/>
</dbReference>
<evidence type="ECO:0000256" key="1">
    <source>
        <dbReference type="SAM" id="MobiDB-lite"/>
    </source>
</evidence>
<keyword evidence="3" id="KW-1185">Reference proteome</keyword>
<feature type="compositionally biased region" description="Polar residues" evidence="1">
    <location>
        <begin position="1"/>
        <end position="11"/>
    </location>
</feature>
<organism evidence="2 3">
    <name type="scientific">Hypocrea atroviridis (strain ATCC 20476 / IMI 206040)</name>
    <name type="common">Trichoderma atroviride</name>
    <dbReference type="NCBI Taxonomy" id="452589"/>
    <lineage>
        <taxon>Eukaryota</taxon>
        <taxon>Fungi</taxon>
        <taxon>Dikarya</taxon>
        <taxon>Ascomycota</taxon>
        <taxon>Pezizomycotina</taxon>
        <taxon>Sordariomycetes</taxon>
        <taxon>Hypocreomycetidae</taxon>
        <taxon>Hypocreales</taxon>
        <taxon>Hypocreaceae</taxon>
        <taxon>Trichoderma</taxon>
    </lineage>
</organism>
<proteinExistence type="predicted"/>
<comment type="caution">
    <text evidence="2">The sequence shown here is derived from an EMBL/GenBank/DDBJ whole genome shotgun (WGS) entry which is preliminary data.</text>
</comment>
<name>G9P604_HYPAI</name>
<accession>G9P604</accession>
<dbReference type="HOGENOM" id="CLU_1256184_0_0_1"/>
<feature type="region of interest" description="Disordered" evidence="1">
    <location>
        <begin position="1"/>
        <end position="63"/>
    </location>
</feature>
<feature type="compositionally biased region" description="Pro residues" evidence="1">
    <location>
        <begin position="13"/>
        <end position="30"/>
    </location>
</feature>
<dbReference type="RefSeq" id="XP_013938972.1">
    <property type="nucleotide sequence ID" value="XM_014083497.1"/>
</dbReference>
<gene>
    <name evidence="2" type="ORF">TRIATDRAFT_32273</name>
</gene>
<evidence type="ECO:0000313" key="2">
    <source>
        <dbReference type="EMBL" id="EHK40558.1"/>
    </source>
</evidence>
<dbReference type="AlphaFoldDB" id="G9P604"/>
<protein>
    <submittedName>
        <fullName evidence="2">Uncharacterized protein</fullName>
    </submittedName>
</protein>